<evidence type="ECO:0000313" key="2">
    <source>
        <dbReference type="Proteomes" id="UP001175000"/>
    </source>
</evidence>
<proteinExistence type="predicted"/>
<accession>A0AA40CBZ1</accession>
<reference evidence="1" key="1">
    <citation type="submission" date="2023-06" db="EMBL/GenBank/DDBJ databases">
        <title>Genome-scale phylogeny and comparative genomics of the fungal order Sordariales.</title>
        <authorList>
            <consortium name="Lawrence Berkeley National Laboratory"/>
            <person name="Hensen N."/>
            <person name="Bonometti L."/>
            <person name="Westerberg I."/>
            <person name="Brannstrom I.O."/>
            <person name="Guillou S."/>
            <person name="Cros-Aarteil S."/>
            <person name="Calhoun S."/>
            <person name="Haridas S."/>
            <person name="Kuo A."/>
            <person name="Mondo S."/>
            <person name="Pangilinan J."/>
            <person name="Riley R."/>
            <person name="Labutti K."/>
            <person name="Andreopoulos B."/>
            <person name="Lipzen A."/>
            <person name="Chen C."/>
            <person name="Yanf M."/>
            <person name="Daum C."/>
            <person name="Ng V."/>
            <person name="Clum A."/>
            <person name="Steindorff A."/>
            <person name="Ohm R."/>
            <person name="Martin F."/>
            <person name="Silar P."/>
            <person name="Natvig D."/>
            <person name="Lalanne C."/>
            <person name="Gautier V."/>
            <person name="Ament-Velasquez S.L."/>
            <person name="Kruys A."/>
            <person name="Hutchinson M.I."/>
            <person name="Powell A.J."/>
            <person name="Barry K."/>
            <person name="Miller A.N."/>
            <person name="Grigoriev I.V."/>
            <person name="Debuchy R."/>
            <person name="Gladieux P."/>
            <person name="Thoren M.H."/>
            <person name="Johannesson H."/>
        </authorList>
    </citation>
    <scope>NUCLEOTIDE SEQUENCE</scope>
    <source>
        <strain evidence="1">CBS 606.72</strain>
    </source>
</reference>
<sequence>MGKPLSWRFRWTATQMGFSLAAYHPFIHWLVSARLLPREFHSSCGTQGLVLCGRFAATCRNTSVLVFLLYSVHGHSALIPPVGRFSKERRVGHKDRQPHPPGHPVVCLSRPRKLSSRNWGPRFL</sequence>
<organism evidence="1 2">
    <name type="scientific">Immersiella caudata</name>
    <dbReference type="NCBI Taxonomy" id="314043"/>
    <lineage>
        <taxon>Eukaryota</taxon>
        <taxon>Fungi</taxon>
        <taxon>Dikarya</taxon>
        <taxon>Ascomycota</taxon>
        <taxon>Pezizomycotina</taxon>
        <taxon>Sordariomycetes</taxon>
        <taxon>Sordariomycetidae</taxon>
        <taxon>Sordariales</taxon>
        <taxon>Lasiosphaeriaceae</taxon>
        <taxon>Immersiella</taxon>
    </lineage>
</organism>
<gene>
    <name evidence="1" type="ORF">B0T14DRAFT_37308</name>
</gene>
<keyword evidence="2" id="KW-1185">Reference proteome</keyword>
<comment type="caution">
    <text evidence="1">The sequence shown here is derived from an EMBL/GenBank/DDBJ whole genome shotgun (WGS) entry which is preliminary data.</text>
</comment>
<protein>
    <submittedName>
        <fullName evidence="1">Uncharacterized protein</fullName>
    </submittedName>
</protein>
<dbReference type="AlphaFoldDB" id="A0AA40CBZ1"/>
<evidence type="ECO:0000313" key="1">
    <source>
        <dbReference type="EMBL" id="KAK0632570.1"/>
    </source>
</evidence>
<dbReference type="Proteomes" id="UP001175000">
    <property type="component" value="Unassembled WGS sequence"/>
</dbReference>
<dbReference type="EMBL" id="JAULSU010000001">
    <property type="protein sequence ID" value="KAK0632570.1"/>
    <property type="molecule type" value="Genomic_DNA"/>
</dbReference>
<name>A0AA40CBZ1_9PEZI</name>